<dbReference type="GO" id="GO:0005634">
    <property type="term" value="C:nucleus"/>
    <property type="evidence" value="ECO:0007669"/>
    <property type="project" value="UniProtKB-UniRule"/>
</dbReference>
<comment type="caution">
    <text evidence="8">The sequence shown here is derived from an EMBL/GenBank/DDBJ whole genome shotgun (WGS) entry which is preliminary data.</text>
</comment>
<keyword evidence="9" id="KW-1185">Reference proteome</keyword>
<dbReference type="Proteomes" id="UP001342314">
    <property type="component" value="Unassembled WGS sequence"/>
</dbReference>
<feature type="compositionally biased region" description="Low complexity" evidence="6">
    <location>
        <begin position="93"/>
        <end position="104"/>
    </location>
</feature>
<feature type="compositionally biased region" description="Basic and acidic residues" evidence="6">
    <location>
        <begin position="62"/>
        <end position="92"/>
    </location>
</feature>
<dbReference type="PANTHER" id="PTHR48112">
    <property type="entry name" value="HIGH MOBILITY GROUP PROTEIN DSP1"/>
    <property type="match status" value="1"/>
</dbReference>
<keyword evidence="1 5" id="KW-0238">DNA-binding</keyword>
<evidence type="ECO:0000256" key="3">
    <source>
        <dbReference type="ARBA" id="ARBA00043963"/>
    </source>
</evidence>
<dbReference type="GO" id="GO:0003677">
    <property type="term" value="F:DNA binding"/>
    <property type="evidence" value="ECO:0007669"/>
    <property type="project" value="UniProtKB-UniRule"/>
</dbReference>
<evidence type="ECO:0000256" key="5">
    <source>
        <dbReference type="PROSITE-ProRule" id="PRU00267"/>
    </source>
</evidence>
<dbReference type="PANTHER" id="PTHR48112:SF22">
    <property type="entry name" value="MITOCHONDRIAL TRANSCRIPTION FACTOR A, ISOFORM B"/>
    <property type="match status" value="1"/>
</dbReference>
<reference evidence="8 9" key="1">
    <citation type="submission" date="2021-12" db="EMBL/GenBank/DDBJ databases">
        <title>High titer production of polyol ester of fatty acids by Rhodotorula paludigena BS15 towards product separation-free biomass refinery.</title>
        <authorList>
            <person name="Mano J."/>
            <person name="Ono H."/>
            <person name="Tanaka T."/>
            <person name="Naito K."/>
            <person name="Sushida H."/>
            <person name="Ike M."/>
            <person name="Tokuyasu K."/>
            <person name="Kitaoka M."/>
        </authorList>
    </citation>
    <scope>NUCLEOTIDE SEQUENCE [LARGE SCALE GENOMIC DNA]</scope>
    <source>
        <strain evidence="8 9">BS15</strain>
    </source>
</reference>
<feature type="region of interest" description="Disordered" evidence="6">
    <location>
        <begin position="1"/>
        <end position="177"/>
    </location>
</feature>
<evidence type="ECO:0000313" key="8">
    <source>
        <dbReference type="EMBL" id="GJN93760.1"/>
    </source>
</evidence>
<proteinExistence type="inferred from homology"/>
<feature type="domain" description="HMG box" evidence="7">
    <location>
        <begin position="25"/>
        <end position="93"/>
    </location>
</feature>
<evidence type="ECO:0000256" key="6">
    <source>
        <dbReference type="SAM" id="MobiDB-lite"/>
    </source>
</evidence>
<feature type="compositionally biased region" description="Basic residues" evidence="6">
    <location>
        <begin position="105"/>
        <end position="117"/>
    </location>
</feature>
<evidence type="ECO:0000256" key="4">
    <source>
        <dbReference type="ARBA" id="ARBA00064996"/>
    </source>
</evidence>
<evidence type="ECO:0000256" key="2">
    <source>
        <dbReference type="ARBA" id="ARBA00023242"/>
    </source>
</evidence>
<dbReference type="InterPro" id="IPR036910">
    <property type="entry name" value="HMG_box_dom_sf"/>
</dbReference>
<dbReference type="AlphaFoldDB" id="A0AAV5GV09"/>
<dbReference type="FunFam" id="1.10.30.10:FF:000016">
    <property type="entry name" value="FACT complex subunit SSRP1"/>
    <property type="match status" value="1"/>
</dbReference>
<feature type="compositionally biased region" description="Acidic residues" evidence="6">
    <location>
        <begin position="121"/>
        <end position="139"/>
    </location>
</feature>
<protein>
    <recommendedName>
        <fullName evidence="7">HMG box domain-containing protein</fullName>
    </recommendedName>
</protein>
<comment type="subunit">
    <text evidence="4">Weakly associates with the stable SPT16-POB3 heterodimer to form the FACT complex.</text>
</comment>
<evidence type="ECO:0000256" key="1">
    <source>
        <dbReference type="ARBA" id="ARBA00023125"/>
    </source>
</evidence>
<dbReference type="Pfam" id="PF00505">
    <property type="entry name" value="HMG_box"/>
    <property type="match status" value="1"/>
</dbReference>
<name>A0AAV5GV09_9BASI</name>
<gene>
    <name evidence="8" type="ORF">Rhopal_006817-T1</name>
</gene>
<organism evidence="8 9">
    <name type="scientific">Rhodotorula paludigena</name>
    <dbReference type="NCBI Taxonomy" id="86838"/>
    <lineage>
        <taxon>Eukaryota</taxon>
        <taxon>Fungi</taxon>
        <taxon>Dikarya</taxon>
        <taxon>Basidiomycota</taxon>
        <taxon>Pucciniomycotina</taxon>
        <taxon>Microbotryomycetes</taxon>
        <taxon>Sporidiobolales</taxon>
        <taxon>Sporidiobolaceae</taxon>
        <taxon>Rhodotorula</taxon>
    </lineage>
</organism>
<dbReference type="InterPro" id="IPR050342">
    <property type="entry name" value="HMGB"/>
</dbReference>
<keyword evidence="2 5" id="KW-0539">Nucleus</keyword>
<dbReference type="InterPro" id="IPR009071">
    <property type="entry name" value="HMG_box_dom"/>
</dbReference>
<accession>A0AAV5GV09</accession>
<dbReference type="PROSITE" id="PS50118">
    <property type="entry name" value="HMG_BOX_2"/>
    <property type="match status" value="1"/>
</dbReference>
<dbReference type="EMBL" id="BQKY01000015">
    <property type="protein sequence ID" value="GJN93760.1"/>
    <property type="molecule type" value="Genomic_DNA"/>
</dbReference>
<feature type="DNA-binding region" description="HMG box" evidence="5">
    <location>
        <begin position="25"/>
        <end position="93"/>
    </location>
</feature>
<dbReference type="PRINTS" id="PR00886">
    <property type="entry name" value="HIGHMOBLTY12"/>
</dbReference>
<dbReference type="Gene3D" id="1.10.30.10">
    <property type="entry name" value="High mobility group box domain"/>
    <property type="match status" value="1"/>
</dbReference>
<evidence type="ECO:0000259" key="7">
    <source>
        <dbReference type="PROSITE" id="PS50118"/>
    </source>
</evidence>
<dbReference type="SMART" id="SM00398">
    <property type="entry name" value="HMG"/>
    <property type="match status" value="1"/>
</dbReference>
<dbReference type="CDD" id="cd01390">
    <property type="entry name" value="HMG-box_NHP6-like"/>
    <property type="match status" value="1"/>
</dbReference>
<comment type="similarity">
    <text evidence="3">Belongs to the NHP6 family.</text>
</comment>
<sequence>MPKETKTRSGKAAAGGKAKKDPNAPKRSLSAYMHFSQDQRATVKEENPDVTFGEIGKILGAKWKELPEDERAPYEEKAKADKARYEKEKAAYEAENPDAAPAKAAPKKKAPAKKAKKASSDDDDEEDDKVDEDDEDDEWSVLPATSPPLTPRGLTFSRAKPLDAHDPPHTPFLPFLHLKAL</sequence>
<evidence type="ECO:0000313" key="9">
    <source>
        <dbReference type="Proteomes" id="UP001342314"/>
    </source>
</evidence>
<dbReference type="SUPFAM" id="SSF47095">
    <property type="entry name" value="HMG-box"/>
    <property type="match status" value="1"/>
</dbReference>